<feature type="transmembrane region" description="Helical" evidence="1">
    <location>
        <begin position="20"/>
        <end position="40"/>
    </location>
</feature>
<comment type="caution">
    <text evidence="2">The sequence shown here is derived from an EMBL/GenBank/DDBJ whole genome shotgun (WGS) entry which is preliminary data.</text>
</comment>
<dbReference type="EMBL" id="PVLF01000005">
    <property type="protein sequence ID" value="PRH82728.1"/>
    <property type="molecule type" value="Genomic_DNA"/>
</dbReference>
<evidence type="ECO:0000313" key="3">
    <source>
        <dbReference type="Proteomes" id="UP000241736"/>
    </source>
</evidence>
<protein>
    <recommendedName>
        <fullName evidence="4">DUF4282 domain-containing protein</fullName>
    </recommendedName>
</protein>
<reference evidence="2 3" key="1">
    <citation type="submission" date="2018-03" db="EMBL/GenBank/DDBJ databases">
        <title>Arenimonas caeni sp. nov., isolated from activated sludge.</title>
        <authorList>
            <person name="Liu H."/>
        </authorList>
    </citation>
    <scope>NUCLEOTIDE SEQUENCE [LARGE SCALE GENOMIC DNA]</scope>
    <source>
        <strain evidence="3">z29</strain>
    </source>
</reference>
<keyword evidence="1" id="KW-0472">Membrane</keyword>
<dbReference type="Pfam" id="PF14110">
    <property type="entry name" value="DUF4282"/>
    <property type="match status" value="1"/>
</dbReference>
<dbReference type="Proteomes" id="UP000241736">
    <property type="component" value="Unassembled WGS sequence"/>
</dbReference>
<accession>A0A2P6M9S7</accession>
<keyword evidence="1" id="KW-1133">Transmembrane helix</keyword>
<organism evidence="2 3">
    <name type="scientific">Arenimonas caeni</name>
    <dbReference type="NCBI Taxonomy" id="2058085"/>
    <lineage>
        <taxon>Bacteria</taxon>
        <taxon>Pseudomonadati</taxon>
        <taxon>Pseudomonadota</taxon>
        <taxon>Gammaproteobacteria</taxon>
        <taxon>Lysobacterales</taxon>
        <taxon>Lysobacteraceae</taxon>
        <taxon>Arenimonas</taxon>
    </lineage>
</organism>
<dbReference type="InterPro" id="IPR025557">
    <property type="entry name" value="DUF4282"/>
</dbReference>
<gene>
    <name evidence="2" type="ORF">C6N40_05830</name>
</gene>
<feature type="transmembrane region" description="Helical" evidence="1">
    <location>
        <begin position="46"/>
        <end position="71"/>
    </location>
</feature>
<dbReference type="AlphaFoldDB" id="A0A2P6M9S7"/>
<name>A0A2P6M9S7_9GAMM</name>
<evidence type="ECO:0000313" key="2">
    <source>
        <dbReference type="EMBL" id="PRH82728.1"/>
    </source>
</evidence>
<dbReference type="RefSeq" id="WP_106990073.1">
    <property type="nucleotide sequence ID" value="NZ_JAVEVW010000124.1"/>
</dbReference>
<keyword evidence="3" id="KW-1185">Reference proteome</keyword>
<sequence length="90" mass="10060">MREFFFFDSMITPKVITFVYWLLLAAVALGGLMGVFSAFGTMKYSVWAGLGSLVLVPVGVILGVIGARIYCELMIVLFRVYETLVQIRDK</sequence>
<keyword evidence="1" id="KW-0812">Transmembrane</keyword>
<proteinExistence type="predicted"/>
<evidence type="ECO:0008006" key="4">
    <source>
        <dbReference type="Google" id="ProtNLM"/>
    </source>
</evidence>
<evidence type="ECO:0000256" key="1">
    <source>
        <dbReference type="SAM" id="Phobius"/>
    </source>
</evidence>